<name>A0A1I5KZA7_9ACTN</name>
<protein>
    <submittedName>
        <fullName evidence="1">Uncharacterized protein</fullName>
    </submittedName>
</protein>
<evidence type="ECO:0000313" key="2">
    <source>
        <dbReference type="Proteomes" id="UP000183413"/>
    </source>
</evidence>
<sequence>MTDTATRAAYDAAAALVEVGRLMRRFDEG</sequence>
<keyword evidence="2" id="KW-1185">Reference proteome</keyword>
<reference evidence="1 2" key="1">
    <citation type="submission" date="2016-10" db="EMBL/GenBank/DDBJ databases">
        <authorList>
            <person name="de Groot N.N."/>
        </authorList>
    </citation>
    <scope>NUCLEOTIDE SEQUENCE [LARGE SCALE GENOMIC DNA]</scope>
    <source>
        <strain evidence="1 2">DSM 43067</strain>
    </source>
</reference>
<organism evidence="1 2">
    <name type="scientific">Actinomadura madurae</name>
    <dbReference type="NCBI Taxonomy" id="1993"/>
    <lineage>
        <taxon>Bacteria</taxon>
        <taxon>Bacillati</taxon>
        <taxon>Actinomycetota</taxon>
        <taxon>Actinomycetes</taxon>
        <taxon>Streptosporangiales</taxon>
        <taxon>Thermomonosporaceae</taxon>
        <taxon>Actinomadura</taxon>
    </lineage>
</organism>
<gene>
    <name evidence="1" type="ORF">SAMN04489713_110193</name>
</gene>
<dbReference type="Proteomes" id="UP000183413">
    <property type="component" value="Unassembled WGS sequence"/>
</dbReference>
<accession>A0A1I5KZA7</accession>
<proteinExistence type="predicted"/>
<evidence type="ECO:0000313" key="1">
    <source>
        <dbReference type="EMBL" id="SFO90414.1"/>
    </source>
</evidence>
<dbReference type="EMBL" id="FOVH01000010">
    <property type="protein sequence ID" value="SFO90414.1"/>
    <property type="molecule type" value="Genomic_DNA"/>
</dbReference>
<dbReference type="AlphaFoldDB" id="A0A1I5KZA7"/>
<dbReference type="InParanoid" id="A0A1I5KZA7"/>